<comment type="caution">
    <text evidence="2">The sequence shown here is derived from an EMBL/GenBank/DDBJ whole genome shotgun (WGS) entry which is preliminary data.</text>
</comment>
<dbReference type="Pfam" id="PF01740">
    <property type="entry name" value="STAS"/>
    <property type="match status" value="1"/>
</dbReference>
<dbReference type="PROSITE" id="PS50801">
    <property type="entry name" value="STAS"/>
    <property type="match status" value="1"/>
</dbReference>
<evidence type="ECO:0000313" key="2">
    <source>
        <dbReference type="EMBL" id="GID72256.1"/>
    </source>
</evidence>
<name>A0ABQ3XWY6_9ACTN</name>
<protein>
    <recommendedName>
        <fullName evidence="1">STAS domain-containing protein</fullName>
    </recommendedName>
</protein>
<dbReference type="InterPro" id="IPR036513">
    <property type="entry name" value="STAS_dom_sf"/>
</dbReference>
<sequence>MQTVSIDVGDDGTLSAVLRGELDFTQAARIVAAMEAAIDDCRPDSVRVDLAEVTFLDSSGIGALVRAMKAADQVNASFVVERPTLVVFDQLNTAGLVDVFGLRRA</sequence>
<feature type="domain" description="STAS" evidence="1">
    <location>
        <begin position="11"/>
        <end position="105"/>
    </location>
</feature>
<proteinExistence type="predicted"/>
<accession>A0ABQ3XWY6</accession>
<keyword evidence="3" id="KW-1185">Reference proteome</keyword>
<evidence type="ECO:0000259" key="1">
    <source>
        <dbReference type="PROSITE" id="PS50801"/>
    </source>
</evidence>
<organism evidence="2 3">
    <name type="scientific">Paractinoplanes deccanensis</name>
    <dbReference type="NCBI Taxonomy" id="113561"/>
    <lineage>
        <taxon>Bacteria</taxon>
        <taxon>Bacillati</taxon>
        <taxon>Actinomycetota</taxon>
        <taxon>Actinomycetes</taxon>
        <taxon>Micromonosporales</taxon>
        <taxon>Micromonosporaceae</taxon>
        <taxon>Paractinoplanes</taxon>
    </lineage>
</organism>
<dbReference type="RefSeq" id="WP_203760210.1">
    <property type="nucleotide sequence ID" value="NZ_BAAABO010000025.1"/>
</dbReference>
<evidence type="ECO:0000313" key="3">
    <source>
        <dbReference type="Proteomes" id="UP000609879"/>
    </source>
</evidence>
<dbReference type="EMBL" id="BOMI01000013">
    <property type="protein sequence ID" value="GID72256.1"/>
    <property type="molecule type" value="Genomic_DNA"/>
</dbReference>
<gene>
    <name evidence="2" type="ORF">Ade02nite_08970</name>
</gene>
<dbReference type="Gene3D" id="3.30.750.24">
    <property type="entry name" value="STAS domain"/>
    <property type="match status" value="1"/>
</dbReference>
<reference evidence="2 3" key="1">
    <citation type="submission" date="2021-01" db="EMBL/GenBank/DDBJ databases">
        <title>Whole genome shotgun sequence of Actinoplanes deccanensis NBRC 13994.</title>
        <authorList>
            <person name="Komaki H."/>
            <person name="Tamura T."/>
        </authorList>
    </citation>
    <scope>NUCLEOTIDE SEQUENCE [LARGE SCALE GENOMIC DNA]</scope>
    <source>
        <strain evidence="2 3">NBRC 13994</strain>
    </source>
</reference>
<dbReference type="CDD" id="cd07043">
    <property type="entry name" value="STAS_anti-anti-sigma_factors"/>
    <property type="match status" value="1"/>
</dbReference>
<dbReference type="SUPFAM" id="SSF52091">
    <property type="entry name" value="SpoIIaa-like"/>
    <property type="match status" value="1"/>
</dbReference>
<dbReference type="Proteomes" id="UP000609879">
    <property type="component" value="Unassembled WGS sequence"/>
</dbReference>
<dbReference type="InterPro" id="IPR002645">
    <property type="entry name" value="STAS_dom"/>
</dbReference>